<dbReference type="OrthoDB" id="285651at2"/>
<evidence type="ECO:0000256" key="1">
    <source>
        <dbReference type="SAM" id="SignalP"/>
    </source>
</evidence>
<evidence type="ECO:0008006" key="4">
    <source>
        <dbReference type="Google" id="ProtNLM"/>
    </source>
</evidence>
<reference evidence="2 3" key="1">
    <citation type="submission" date="2019-02" db="EMBL/GenBank/DDBJ databases">
        <title>Deep-cultivation of Planctomycetes and their phenomic and genomic characterization uncovers novel biology.</title>
        <authorList>
            <person name="Wiegand S."/>
            <person name="Jogler M."/>
            <person name="Boedeker C."/>
            <person name="Pinto D."/>
            <person name="Vollmers J."/>
            <person name="Rivas-Marin E."/>
            <person name="Kohn T."/>
            <person name="Peeters S.H."/>
            <person name="Heuer A."/>
            <person name="Rast P."/>
            <person name="Oberbeckmann S."/>
            <person name="Bunk B."/>
            <person name="Jeske O."/>
            <person name="Meyerdierks A."/>
            <person name="Storesund J.E."/>
            <person name="Kallscheuer N."/>
            <person name="Luecker S."/>
            <person name="Lage O.M."/>
            <person name="Pohl T."/>
            <person name="Merkel B.J."/>
            <person name="Hornburger P."/>
            <person name="Mueller R.-W."/>
            <person name="Bruemmer F."/>
            <person name="Labrenz M."/>
            <person name="Spormann A.M."/>
            <person name="Op Den Camp H."/>
            <person name="Overmann J."/>
            <person name="Amann R."/>
            <person name="Jetten M.S.M."/>
            <person name="Mascher T."/>
            <person name="Medema M.H."/>
            <person name="Devos D.P."/>
            <person name="Kaster A.-K."/>
            <person name="Ovreas L."/>
            <person name="Rohde M."/>
            <person name="Galperin M.Y."/>
            <person name="Jogler C."/>
        </authorList>
    </citation>
    <scope>NUCLEOTIDE SEQUENCE [LARGE SCALE GENOMIC DNA]</scope>
    <source>
        <strain evidence="2 3">Poly59</strain>
    </source>
</reference>
<feature type="chain" id="PRO_5022879832" description="Preprotein translocase subunit SecD" evidence="1">
    <location>
        <begin position="21"/>
        <end position="314"/>
    </location>
</feature>
<proteinExistence type="predicted"/>
<sequence precursor="true">MKIRNLISLIICVSLANALAAQNLPETLERNVLFNDVEQRAVNHHPVIAYLEPSTSLLFRSSLKNVNTEAIAAWAGLPQNRNAKTNRDRIQRKIDLAIHVCGESDVYVIASPRSLVEAAPTIVFPCKNPSNATDLARLIKDDLPKLSAKLELRTDQRFVLIGVPQAIQRVLVPEVAGRSKLIEALASTDEYPNSMAIALPDRVRDDLVSLWPEQLPPSWPIEISPRAMARDIDRVTASWRFPPSAELLVTFENTDLAAAHRTRQSISKILSHRPGLADRLAISIDNSTIQVKADDATFAEVVLVLAGLWTGLME</sequence>
<keyword evidence="1" id="KW-0732">Signal</keyword>
<organism evidence="2 3">
    <name type="scientific">Rubripirellula reticaptiva</name>
    <dbReference type="NCBI Taxonomy" id="2528013"/>
    <lineage>
        <taxon>Bacteria</taxon>
        <taxon>Pseudomonadati</taxon>
        <taxon>Planctomycetota</taxon>
        <taxon>Planctomycetia</taxon>
        <taxon>Pirellulales</taxon>
        <taxon>Pirellulaceae</taxon>
        <taxon>Rubripirellula</taxon>
    </lineage>
</organism>
<dbReference type="RefSeq" id="WP_146537510.1">
    <property type="nucleotide sequence ID" value="NZ_SJPX01000006.1"/>
</dbReference>
<comment type="caution">
    <text evidence="2">The sequence shown here is derived from an EMBL/GenBank/DDBJ whole genome shotgun (WGS) entry which is preliminary data.</text>
</comment>
<name>A0A5C6EBI5_9BACT</name>
<protein>
    <recommendedName>
        <fullName evidence="4">Preprotein translocase subunit SecD</fullName>
    </recommendedName>
</protein>
<evidence type="ECO:0000313" key="2">
    <source>
        <dbReference type="EMBL" id="TWU47123.1"/>
    </source>
</evidence>
<keyword evidence="3" id="KW-1185">Reference proteome</keyword>
<accession>A0A5C6EBI5</accession>
<dbReference type="Proteomes" id="UP000317977">
    <property type="component" value="Unassembled WGS sequence"/>
</dbReference>
<evidence type="ECO:0000313" key="3">
    <source>
        <dbReference type="Proteomes" id="UP000317977"/>
    </source>
</evidence>
<dbReference type="EMBL" id="SJPX01000006">
    <property type="protein sequence ID" value="TWU47123.1"/>
    <property type="molecule type" value="Genomic_DNA"/>
</dbReference>
<feature type="signal peptide" evidence="1">
    <location>
        <begin position="1"/>
        <end position="20"/>
    </location>
</feature>
<dbReference type="AlphaFoldDB" id="A0A5C6EBI5"/>
<gene>
    <name evidence="2" type="ORF">Poly59_60970</name>
</gene>